<comment type="caution">
    <text evidence="1">The sequence shown here is derived from an EMBL/GenBank/DDBJ whole genome shotgun (WGS) entry which is preliminary data.</text>
</comment>
<evidence type="ECO:0000313" key="1">
    <source>
        <dbReference type="EMBL" id="KAI4548096.1"/>
    </source>
</evidence>
<sequence length="277" mass="31081">MVVKVGEEGNGTPLQYSCLENPMDGGACVVFLFLSSEHTLDYLKKASCNIWKIGEDKNPLFFGSTYAQMHCGVAGPKDLTNKHTQTSRKSSCFHTHQSSSNGKHMEEVCQSIYLLHDDTVIKENMLKKPMYELGKLMELHGEDSIFGKVIGDEISTKADQANGEGNGNPLQYSCLENPMDRKTCYLSDQNEIIIPNLYENKQRTQPRKVILALIHESSSYSLLCTSNLTFGEGNGNSFQYSCLENSNEGYYSPSGRKELDVTERNLTFKDGVMYLKY</sequence>
<dbReference type="EMBL" id="JAKZEL010000001">
    <property type="protein sequence ID" value="KAI4548096.1"/>
    <property type="molecule type" value="Genomic_DNA"/>
</dbReference>
<reference evidence="1" key="1">
    <citation type="submission" date="2022-03" db="EMBL/GenBank/DDBJ databases">
        <title>Genomic analyses of argali, domestic sheep and their hybrids provide insights into chromosomal evolution, heterosis and genetic basis of agronomic traits.</title>
        <authorList>
            <person name="Li M."/>
        </authorList>
    </citation>
    <scope>NUCLEOTIDE SEQUENCE</scope>
    <source>
        <strain evidence="1">CAU-MHL-2022a</strain>
        <tissue evidence="1">Skin</tissue>
    </source>
</reference>
<dbReference type="Proteomes" id="UP001214576">
    <property type="component" value="Unassembled WGS sequence"/>
</dbReference>
<gene>
    <name evidence="1" type="ORF">MG293_000426</name>
</gene>
<evidence type="ECO:0000313" key="2">
    <source>
        <dbReference type="Proteomes" id="UP001214576"/>
    </source>
</evidence>
<organism evidence="1 2">
    <name type="scientific">Ovis ammon polii</name>
    <dbReference type="NCBI Taxonomy" id="230172"/>
    <lineage>
        <taxon>Eukaryota</taxon>
        <taxon>Metazoa</taxon>
        <taxon>Chordata</taxon>
        <taxon>Craniata</taxon>
        <taxon>Vertebrata</taxon>
        <taxon>Euteleostomi</taxon>
        <taxon>Mammalia</taxon>
        <taxon>Eutheria</taxon>
        <taxon>Laurasiatheria</taxon>
        <taxon>Artiodactyla</taxon>
        <taxon>Ruminantia</taxon>
        <taxon>Pecora</taxon>
        <taxon>Bovidae</taxon>
        <taxon>Caprinae</taxon>
        <taxon>Ovis</taxon>
    </lineage>
</organism>
<dbReference type="AlphaFoldDB" id="A0AAD4YIG3"/>
<keyword evidence="2" id="KW-1185">Reference proteome</keyword>
<proteinExistence type="predicted"/>
<name>A0AAD4YIG3_OVIAM</name>
<protein>
    <submittedName>
        <fullName evidence="1">Uncharacterized protein</fullName>
    </submittedName>
</protein>
<accession>A0AAD4YIG3</accession>